<sequence>MRILMVGLNPVGGIIIPCCVIAVLKREIIGFLQDQLLRDALSPCDNLSGSSLQSDGGLKRCYPVCPEDHVMVPLQTLYFSCRRKRAASSRFVDKKRFEKAEWASCSE</sequence>
<feature type="transmembrane region" description="Helical" evidence="1">
    <location>
        <begin position="6"/>
        <end position="24"/>
    </location>
</feature>
<protein>
    <submittedName>
        <fullName evidence="2">Uncharacterized protein</fullName>
    </submittedName>
</protein>
<evidence type="ECO:0000313" key="3">
    <source>
        <dbReference type="Proteomes" id="UP000078512"/>
    </source>
</evidence>
<keyword evidence="1" id="KW-0472">Membrane</keyword>
<keyword evidence="3" id="KW-1185">Reference proteome</keyword>
<keyword evidence="1" id="KW-1133">Transmembrane helix</keyword>
<keyword evidence="1" id="KW-0812">Transmembrane</keyword>
<proteinExistence type="predicted"/>
<reference evidence="2 3" key="1">
    <citation type="submission" date="2016-05" db="EMBL/GenBank/DDBJ databases">
        <title>Genome sequencing reveals origins of a unique bacterial endosymbiosis in the earliest lineages of terrestrial Fungi.</title>
        <authorList>
            <consortium name="DOE Joint Genome Institute"/>
            <person name="Uehling J."/>
            <person name="Gryganskyi A."/>
            <person name="Hameed K."/>
            <person name="Tschaplinski T."/>
            <person name="Misztal P."/>
            <person name="Wu S."/>
            <person name="Desiro A."/>
            <person name="Vande Pol N."/>
            <person name="Du Z.-Y."/>
            <person name="Zienkiewicz A."/>
            <person name="Zienkiewicz K."/>
            <person name="Morin E."/>
            <person name="Tisserant E."/>
            <person name="Splivallo R."/>
            <person name="Hainaut M."/>
            <person name="Henrissat B."/>
            <person name="Ohm R."/>
            <person name="Kuo A."/>
            <person name="Yan J."/>
            <person name="Lipzen A."/>
            <person name="Nolan M."/>
            <person name="Labutti K."/>
            <person name="Barry K."/>
            <person name="Goldstein A."/>
            <person name="Labbe J."/>
            <person name="Schadt C."/>
            <person name="Tuskan G."/>
            <person name="Grigoriev I."/>
            <person name="Martin F."/>
            <person name="Vilgalys R."/>
            <person name="Bonito G."/>
        </authorList>
    </citation>
    <scope>NUCLEOTIDE SEQUENCE [LARGE SCALE GENOMIC DNA]</scope>
    <source>
        <strain evidence="2 3">AG-77</strain>
    </source>
</reference>
<organism evidence="2 3">
    <name type="scientific">Linnemannia elongata AG-77</name>
    <dbReference type="NCBI Taxonomy" id="1314771"/>
    <lineage>
        <taxon>Eukaryota</taxon>
        <taxon>Fungi</taxon>
        <taxon>Fungi incertae sedis</taxon>
        <taxon>Mucoromycota</taxon>
        <taxon>Mortierellomycotina</taxon>
        <taxon>Mortierellomycetes</taxon>
        <taxon>Mortierellales</taxon>
        <taxon>Mortierellaceae</taxon>
        <taxon>Linnemannia</taxon>
    </lineage>
</organism>
<dbReference type="EMBL" id="KV442077">
    <property type="protein sequence ID" value="OAQ25526.1"/>
    <property type="molecule type" value="Genomic_DNA"/>
</dbReference>
<dbReference type="Proteomes" id="UP000078512">
    <property type="component" value="Unassembled WGS sequence"/>
</dbReference>
<accession>A0A197JM08</accession>
<name>A0A197JM08_9FUNG</name>
<dbReference type="AlphaFoldDB" id="A0A197JM08"/>
<gene>
    <name evidence="2" type="ORF">K457DRAFT_128947</name>
</gene>
<evidence type="ECO:0000256" key="1">
    <source>
        <dbReference type="SAM" id="Phobius"/>
    </source>
</evidence>
<evidence type="ECO:0000313" key="2">
    <source>
        <dbReference type="EMBL" id="OAQ25526.1"/>
    </source>
</evidence>